<comment type="similarity">
    <text evidence="1">Belongs to the isochorismatase family.</text>
</comment>
<dbReference type="PANTHER" id="PTHR43540:SF6">
    <property type="entry name" value="ISOCHORISMATASE-LIKE DOMAIN-CONTAINING PROTEIN"/>
    <property type="match status" value="1"/>
</dbReference>
<dbReference type="PANTHER" id="PTHR43540">
    <property type="entry name" value="PEROXYUREIDOACRYLATE/UREIDOACRYLATE AMIDOHYDROLASE-RELATED"/>
    <property type="match status" value="1"/>
</dbReference>
<evidence type="ECO:0000256" key="2">
    <source>
        <dbReference type="ARBA" id="ARBA00022801"/>
    </source>
</evidence>
<dbReference type="OrthoDB" id="3233329at2759"/>
<dbReference type="SUPFAM" id="SSF52499">
    <property type="entry name" value="Isochorismatase-like hydrolases"/>
    <property type="match status" value="1"/>
</dbReference>
<dbReference type="eggNOG" id="ENOG502QTD4">
    <property type="taxonomic scope" value="Eukaryota"/>
</dbReference>
<dbReference type="RefSeq" id="XP_007863849.1">
    <property type="nucleotide sequence ID" value="XM_007865658.1"/>
</dbReference>
<sequence>PNLARSALIVIDMQNHFFSIAGHIVKRLIPLIELYRERNLPVIFTQHGHLPDDKGSLVRRWGPPGNGSILRYSDDWKLMPELDKLAAHDERLEDKSQYDAFLNTALEERLRARGVTTVVITGTLTNLCCETTAREAFCRDFEVVVLDDGCAAASAKHHRATLENIEFGF</sequence>
<dbReference type="InterPro" id="IPR050272">
    <property type="entry name" value="Isochorismatase-like_hydrls"/>
</dbReference>
<dbReference type="InterPro" id="IPR036380">
    <property type="entry name" value="Isochorismatase-like_sf"/>
</dbReference>
<organism evidence="4 5">
    <name type="scientific">Gloeophyllum trabeum (strain ATCC 11539 / FP-39264 / Madison 617)</name>
    <name type="common">Brown rot fungus</name>
    <dbReference type="NCBI Taxonomy" id="670483"/>
    <lineage>
        <taxon>Eukaryota</taxon>
        <taxon>Fungi</taxon>
        <taxon>Dikarya</taxon>
        <taxon>Basidiomycota</taxon>
        <taxon>Agaricomycotina</taxon>
        <taxon>Agaricomycetes</taxon>
        <taxon>Gloeophyllales</taxon>
        <taxon>Gloeophyllaceae</taxon>
        <taxon>Gloeophyllum</taxon>
    </lineage>
</organism>
<dbReference type="GeneID" id="19308624"/>
<name>S7RUY4_GLOTA</name>
<proteinExistence type="inferred from homology"/>
<feature type="non-terminal residue" evidence="4">
    <location>
        <position position="1"/>
    </location>
</feature>
<dbReference type="KEGG" id="gtr:GLOTRDRAFT_7663"/>
<dbReference type="HOGENOM" id="CLU_068979_8_3_1"/>
<gene>
    <name evidence="4" type="ORF">GLOTRDRAFT_7663</name>
</gene>
<accession>S7RUY4</accession>
<dbReference type="AlphaFoldDB" id="S7RUY4"/>
<evidence type="ECO:0000313" key="4">
    <source>
        <dbReference type="EMBL" id="EPQ57009.1"/>
    </source>
</evidence>
<dbReference type="GO" id="GO:0016787">
    <property type="term" value="F:hydrolase activity"/>
    <property type="evidence" value="ECO:0007669"/>
    <property type="project" value="UniProtKB-KW"/>
</dbReference>
<protein>
    <submittedName>
        <fullName evidence="4">Isochorismatase hydrolase</fullName>
    </submittedName>
</protein>
<evidence type="ECO:0000256" key="1">
    <source>
        <dbReference type="ARBA" id="ARBA00006336"/>
    </source>
</evidence>
<keyword evidence="5" id="KW-1185">Reference proteome</keyword>
<dbReference type="Pfam" id="PF00857">
    <property type="entry name" value="Isochorismatase"/>
    <property type="match status" value="1"/>
</dbReference>
<evidence type="ECO:0000259" key="3">
    <source>
        <dbReference type="Pfam" id="PF00857"/>
    </source>
</evidence>
<feature type="domain" description="Isochorismatase-like" evidence="3">
    <location>
        <begin position="6"/>
        <end position="166"/>
    </location>
</feature>
<keyword evidence="2 4" id="KW-0378">Hydrolase</keyword>
<feature type="non-terminal residue" evidence="4">
    <location>
        <position position="169"/>
    </location>
</feature>
<dbReference type="CDD" id="cd00431">
    <property type="entry name" value="cysteine_hydrolases"/>
    <property type="match status" value="1"/>
</dbReference>
<dbReference type="Gene3D" id="3.40.50.850">
    <property type="entry name" value="Isochorismatase-like"/>
    <property type="match status" value="1"/>
</dbReference>
<dbReference type="OMA" id="GVMTDCC"/>
<dbReference type="Proteomes" id="UP000030669">
    <property type="component" value="Unassembled WGS sequence"/>
</dbReference>
<dbReference type="EMBL" id="KB469299">
    <property type="protein sequence ID" value="EPQ57009.1"/>
    <property type="molecule type" value="Genomic_DNA"/>
</dbReference>
<evidence type="ECO:0000313" key="5">
    <source>
        <dbReference type="Proteomes" id="UP000030669"/>
    </source>
</evidence>
<dbReference type="InterPro" id="IPR000868">
    <property type="entry name" value="Isochorismatase-like_dom"/>
</dbReference>
<reference evidence="4 5" key="1">
    <citation type="journal article" date="2012" name="Science">
        <title>The Paleozoic origin of enzymatic lignin decomposition reconstructed from 31 fungal genomes.</title>
        <authorList>
            <person name="Floudas D."/>
            <person name="Binder M."/>
            <person name="Riley R."/>
            <person name="Barry K."/>
            <person name="Blanchette R.A."/>
            <person name="Henrissat B."/>
            <person name="Martinez A.T."/>
            <person name="Otillar R."/>
            <person name="Spatafora J.W."/>
            <person name="Yadav J.S."/>
            <person name="Aerts A."/>
            <person name="Benoit I."/>
            <person name="Boyd A."/>
            <person name="Carlson A."/>
            <person name="Copeland A."/>
            <person name="Coutinho P.M."/>
            <person name="de Vries R.P."/>
            <person name="Ferreira P."/>
            <person name="Findley K."/>
            <person name="Foster B."/>
            <person name="Gaskell J."/>
            <person name="Glotzer D."/>
            <person name="Gorecki P."/>
            <person name="Heitman J."/>
            <person name="Hesse C."/>
            <person name="Hori C."/>
            <person name="Igarashi K."/>
            <person name="Jurgens J.A."/>
            <person name="Kallen N."/>
            <person name="Kersten P."/>
            <person name="Kohler A."/>
            <person name="Kuees U."/>
            <person name="Kumar T.K.A."/>
            <person name="Kuo A."/>
            <person name="LaButti K."/>
            <person name="Larrondo L.F."/>
            <person name="Lindquist E."/>
            <person name="Ling A."/>
            <person name="Lombard V."/>
            <person name="Lucas S."/>
            <person name="Lundell T."/>
            <person name="Martin R."/>
            <person name="McLaughlin D.J."/>
            <person name="Morgenstern I."/>
            <person name="Morin E."/>
            <person name="Murat C."/>
            <person name="Nagy L.G."/>
            <person name="Nolan M."/>
            <person name="Ohm R.A."/>
            <person name="Patyshakuliyeva A."/>
            <person name="Rokas A."/>
            <person name="Ruiz-Duenas F.J."/>
            <person name="Sabat G."/>
            <person name="Salamov A."/>
            <person name="Samejima M."/>
            <person name="Schmutz J."/>
            <person name="Slot J.C."/>
            <person name="St John F."/>
            <person name="Stenlid J."/>
            <person name="Sun H."/>
            <person name="Sun S."/>
            <person name="Syed K."/>
            <person name="Tsang A."/>
            <person name="Wiebenga A."/>
            <person name="Young D."/>
            <person name="Pisabarro A."/>
            <person name="Eastwood D.C."/>
            <person name="Martin F."/>
            <person name="Cullen D."/>
            <person name="Grigoriev I.V."/>
            <person name="Hibbett D.S."/>
        </authorList>
    </citation>
    <scope>NUCLEOTIDE SEQUENCE [LARGE SCALE GENOMIC DNA]</scope>
    <source>
        <strain evidence="4 5">ATCC 11539</strain>
    </source>
</reference>